<evidence type="ECO:0000313" key="3">
    <source>
        <dbReference type="Proteomes" id="UP001527866"/>
    </source>
</evidence>
<protein>
    <submittedName>
        <fullName evidence="2">Antibiotic biosynthesis monooxygenase</fullName>
    </submittedName>
</protein>
<organism evidence="2 3">
    <name type="scientific">Nocardiopsis endophytica</name>
    <dbReference type="NCBI Taxonomy" id="3018445"/>
    <lineage>
        <taxon>Bacteria</taxon>
        <taxon>Bacillati</taxon>
        <taxon>Actinomycetota</taxon>
        <taxon>Actinomycetes</taxon>
        <taxon>Streptosporangiales</taxon>
        <taxon>Nocardiopsidaceae</taxon>
        <taxon>Nocardiopsis</taxon>
    </lineage>
</organism>
<feature type="domain" description="ABM" evidence="1">
    <location>
        <begin position="4"/>
        <end position="92"/>
    </location>
</feature>
<evidence type="ECO:0000259" key="1">
    <source>
        <dbReference type="PROSITE" id="PS51725"/>
    </source>
</evidence>
<dbReference type="SUPFAM" id="SSF54909">
    <property type="entry name" value="Dimeric alpha+beta barrel"/>
    <property type="match status" value="1"/>
</dbReference>
<dbReference type="GO" id="GO:0004497">
    <property type="term" value="F:monooxygenase activity"/>
    <property type="evidence" value="ECO:0007669"/>
    <property type="project" value="UniProtKB-KW"/>
</dbReference>
<gene>
    <name evidence="2" type="ORF">O4J56_20200</name>
</gene>
<dbReference type="Pfam" id="PF03992">
    <property type="entry name" value="ABM"/>
    <property type="match status" value="1"/>
</dbReference>
<name>A0ABT4U7P2_9ACTN</name>
<evidence type="ECO:0000313" key="2">
    <source>
        <dbReference type="EMBL" id="MDA2812978.1"/>
    </source>
</evidence>
<dbReference type="InterPro" id="IPR011008">
    <property type="entry name" value="Dimeric_a/b-barrel"/>
</dbReference>
<reference evidence="2 3" key="1">
    <citation type="submission" date="2023-01" db="EMBL/GenBank/DDBJ databases">
        <title>Draft genome sequence of Nocardiopsis sp. RSe5-2 isolated from halophytes.</title>
        <authorList>
            <person name="Duangmal K."/>
            <person name="Chantavorakit T."/>
        </authorList>
    </citation>
    <scope>NUCLEOTIDE SEQUENCE [LARGE SCALE GENOMIC DNA]</scope>
    <source>
        <strain evidence="2 3">RSe5-2</strain>
    </source>
</reference>
<dbReference type="Gene3D" id="3.30.70.100">
    <property type="match status" value="1"/>
</dbReference>
<dbReference type="Proteomes" id="UP001527866">
    <property type="component" value="Unassembled WGS sequence"/>
</dbReference>
<accession>A0ABT4U7P2</accession>
<sequence length="101" mass="11609">MGPVRAVLTMTVAEEDTGPFEKEWARVAAWVRDEPGCRRQTLVRTSDPVPTYVITSDWDDAEAYRSFETSSRQDRETARLRALRTGAHMQVMSIVDHWEKP</sequence>
<dbReference type="PROSITE" id="PS51725">
    <property type="entry name" value="ABM"/>
    <property type="match status" value="1"/>
</dbReference>
<dbReference type="InterPro" id="IPR007138">
    <property type="entry name" value="ABM_dom"/>
</dbReference>
<keyword evidence="2" id="KW-0503">Monooxygenase</keyword>
<comment type="caution">
    <text evidence="2">The sequence shown here is derived from an EMBL/GenBank/DDBJ whole genome shotgun (WGS) entry which is preliminary data.</text>
</comment>
<keyword evidence="2" id="KW-0560">Oxidoreductase</keyword>
<dbReference type="RefSeq" id="WP_270687745.1">
    <property type="nucleotide sequence ID" value="NZ_JAQFWQ010000064.1"/>
</dbReference>
<keyword evidence="3" id="KW-1185">Reference proteome</keyword>
<dbReference type="EMBL" id="JAQFWQ010000064">
    <property type="protein sequence ID" value="MDA2812978.1"/>
    <property type="molecule type" value="Genomic_DNA"/>
</dbReference>
<proteinExistence type="predicted"/>